<evidence type="ECO:0000313" key="3">
    <source>
        <dbReference type="Proteomes" id="UP000800235"/>
    </source>
</evidence>
<evidence type="ECO:0000313" key="2">
    <source>
        <dbReference type="EMBL" id="KAF2431673.1"/>
    </source>
</evidence>
<dbReference type="OrthoDB" id="10358653at2759"/>
<feature type="chain" id="PRO_5040447566" evidence="1">
    <location>
        <begin position="18"/>
        <end position="345"/>
    </location>
</feature>
<name>A0A9P4NUP4_9PEZI</name>
<organism evidence="2 3">
    <name type="scientific">Tothia fuscella</name>
    <dbReference type="NCBI Taxonomy" id="1048955"/>
    <lineage>
        <taxon>Eukaryota</taxon>
        <taxon>Fungi</taxon>
        <taxon>Dikarya</taxon>
        <taxon>Ascomycota</taxon>
        <taxon>Pezizomycotina</taxon>
        <taxon>Dothideomycetes</taxon>
        <taxon>Pleosporomycetidae</taxon>
        <taxon>Venturiales</taxon>
        <taxon>Cylindrosympodiaceae</taxon>
        <taxon>Tothia</taxon>
    </lineage>
</organism>
<dbReference type="EMBL" id="MU007030">
    <property type="protein sequence ID" value="KAF2431673.1"/>
    <property type="molecule type" value="Genomic_DNA"/>
</dbReference>
<feature type="signal peptide" evidence="1">
    <location>
        <begin position="1"/>
        <end position="17"/>
    </location>
</feature>
<dbReference type="InterPro" id="IPR011692">
    <property type="entry name" value="Stress_up-reg_Nod19"/>
</dbReference>
<protein>
    <submittedName>
        <fullName evidence="2">Uncharacterized protein</fullName>
    </submittedName>
</protein>
<gene>
    <name evidence="2" type="ORF">EJ08DRAFT_659685</name>
</gene>
<sequence>MKVSNVILFATTAAAAALEPRAGECGKLPSPGPPTVRKNAQRKYFPVGTYNLKSHVDPGKGGMGGMMGEADAQSFMASPSGATFCGTCTVLTGQIKLFYPDGTPANITNGIYTHHILTNGIGSQPAFVSSGAGGFSGAMGAGFVGAGDDNGNRPWVYAPPDGTFDSGFHLSGAASRFSSQIVLVNYNKVPKTVCVAYDLEYLPGLVGKKVKSSLISAAGLMGPKTSSARAINTTSNPMKFTESGYIVLAKGHLHDGGNAMYMTINGKNKYTCVSKATYETHTGGGTGSPTISDMSDCNSKPWKIDAGDEMVMTAEYDMKNHPGRNGGTTGVMGMFRIIFAPDKSW</sequence>
<comment type="caution">
    <text evidence="2">The sequence shown here is derived from an EMBL/GenBank/DDBJ whole genome shotgun (WGS) entry which is preliminary data.</text>
</comment>
<dbReference type="Pfam" id="PF07712">
    <property type="entry name" value="SURNod19"/>
    <property type="match status" value="1"/>
</dbReference>
<keyword evidence="3" id="KW-1185">Reference proteome</keyword>
<reference evidence="2" key="1">
    <citation type="journal article" date="2020" name="Stud. Mycol.">
        <title>101 Dothideomycetes genomes: a test case for predicting lifestyles and emergence of pathogens.</title>
        <authorList>
            <person name="Haridas S."/>
            <person name="Albert R."/>
            <person name="Binder M."/>
            <person name="Bloem J."/>
            <person name="Labutti K."/>
            <person name="Salamov A."/>
            <person name="Andreopoulos B."/>
            <person name="Baker S."/>
            <person name="Barry K."/>
            <person name="Bills G."/>
            <person name="Bluhm B."/>
            <person name="Cannon C."/>
            <person name="Castanera R."/>
            <person name="Culley D."/>
            <person name="Daum C."/>
            <person name="Ezra D."/>
            <person name="Gonzalez J."/>
            <person name="Henrissat B."/>
            <person name="Kuo A."/>
            <person name="Liang C."/>
            <person name="Lipzen A."/>
            <person name="Lutzoni F."/>
            <person name="Magnuson J."/>
            <person name="Mondo S."/>
            <person name="Nolan M."/>
            <person name="Ohm R."/>
            <person name="Pangilinan J."/>
            <person name="Park H.-J."/>
            <person name="Ramirez L."/>
            <person name="Alfaro M."/>
            <person name="Sun H."/>
            <person name="Tritt A."/>
            <person name="Yoshinaga Y."/>
            <person name="Zwiers L.-H."/>
            <person name="Turgeon B."/>
            <person name="Goodwin S."/>
            <person name="Spatafora J."/>
            <person name="Crous P."/>
            <person name="Grigoriev I."/>
        </authorList>
    </citation>
    <scope>NUCLEOTIDE SEQUENCE</scope>
    <source>
        <strain evidence="2">CBS 130266</strain>
    </source>
</reference>
<dbReference type="Proteomes" id="UP000800235">
    <property type="component" value="Unassembled WGS sequence"/>
</dbReference>
<accession>A0A9P4NUP4</accession>
<dbReference type="AlphaFoldDB" id="A0A9P4NUP4"/>
<proteinExistence type="predicted"/>
<evidence type="ECO:0000256" key="1">
    <source>
        <dbReference type="SAM" id="SignalP"/>
    </source>
</evidence>
<keyword evidence="1" id="KW-0732">Signal</keyword>